<evidence type="ECO:0000256" key="1">
    <source>
        <dbReference type="SAM" id="MobiDB-lite"/>
    </source>
</evidence>
<evidence type="ECO:0000313" key="5">
    <source>
        <dbReference type="Proteomes" id="UP001589890"/>
    </source>
</evidence>
<sequence>MANPGPHRHPADLATVTDFLARRGDSSPVAAAKQLRPQERGQTEKAIILAVPEARDAGLADFLFWRSLTIALAVAFIVTVPVNAWLISRGRGHALSGTRDAHAAAGANSNSTR</sequence>
<proteinExistence type="predicted"/>
<dbReference type="RefSeq" id="WP_380052312.1">
    <property type="nucleotide sequence ID" value="NZ_JBHLTC010000034.1"/>
</dbReference>
<keyword evidence="2" id="KW-1133">Transmembrane helix</keyword>
<dbReference type="EMBL" id="JBHLTC010000034">
    <property type="protein sequence ID" value="MFC0627441.1"/>
    <property type="molecule type" value="Genomic_DNA"/>
</dbReference>
<organism evidence="4 5">
    <name type="scientific">Kribbella deserti</name>
    <dbReference type="NCBI Taxonomy" id="1926257"/>
    <lineage>
        <taxon>Bacteria</taxon>
        <taxon>Bacillati</taxon>
        <taxon>Actinomycetota</taxon>
        <taxon>Actinomycetes</taxon>
        <taxon>Propionibacteriales</taxon>
        <taxon>Kribbellaceae</taxon>
        <taxon>Kribbella</taxon>
    </lineage>
</organism>
<comment type="caution">
    <text evidence="4">The sequence shown here is derived from an EMBL/GenBank/DDBJ whole genome shotgun (WGS) entry which is preliminary data.</text>
</comment>
<keyword evidence="5" id="KW-1185">Reference proteome</keyword>
<feature type="region of interest" description="Disordered" evidence="1">
    <location>
        <begin position="94"/>
        <end position="113"/>
    </location>
</feature>
<keyword evidence="2" id="KW-0472">Membrane</keyword>
<protein>
    <submittedName>
        <fullName evidence="4">DUF4396 domain-containing protein</fullName>
    </submittedName>
</protein>
<evidence type="ECO:0000256" key="2">
    <source>
        <dbReference type="SAM" id="Phobius"/>
    </source>
</evidence>
<dbReference type="InterPro" id="IPR025509">
    <property type="entry name" value="DUF4396"/>
</dbReference>
<feature type="transmembrane region" description="Helical" evidence="2">
    <location>
        <begin position="63"/>
        <end position="86"/>
    </location>
</feature>
<reference evidence="4 5" key="1">
    <citation type="submission" date="2024-09" db="EMBL/GenBank/DDBJ databases">
        <authorList>
            <person name="Sun Q."/>
            <person name="Mori K."/>
        </authorList>
    </citation>
    <scope>NUCLEOTIDE SEQUENCE [LARGE SCALE GENOMIC DNA]</scope>
    <source>
        <strain evidence="4 5">CGMCC 1.15906</strain>
    </source>
</reference>
<dbReference type="Proteomes" id="UP001589890">
    <property type="component" value="Unassembled WGS sequence"/>
</dbReference>
<name>A0ABV6QTX8_9ACTN</name>
<dbReference type="Pfam" id="PF14342">
    <property type="entry name" value="DUF4396"/>
    <property type="match status" value="1"/>
</dbReference>
<keyword evidence="2" id="KW-0812">Transmembrane</keyword>
<evidence type="ECO:0000259" key="3">
    <source>
        <dbReference type="Pfam" id="PF14342"/>
    </source>
</evidence>
<evidence type="ECO:0000313" key="4">
    <source>
        <dbReference type="EMBL" id="MFC0627441.1"/>
    </source>
</evidence>
<accession>A0ABV6QTX8</accession>
<gene>
    <name evidence="4" type="ORF">ACFFGN_25430</name>
</gene>
<feature type="domain" description="DUF4396" evidence="3">
    <location>
        <begin position="46"/>
        <end position="91"/>
    </location>
</feature>